<proteinExistence type="predicted"/>
<feature type="coiled-coil region" evidence="1">
    <location>
        <begin position="952"/>
        <end position="979"/>
    </location>
</feature>
<dbReference type="Proteomes" id="UP001558652">
    <property type="component" value="Unassembled WGS sequence"/>
</dbReference>
<evidence type="ECO:0000256" key="2">
    <source>
        <dbReference type="SAM" id="MobiDB-lite"/>
    </source>
</evidence>
<protein>
    <submittedName>
        <fullName evidence="3">Uncharacterized protein</fullName>
    </submittedName>
</protein>
<feature type="compositionally biased region" description="Basic and acidic residues" evidence="2">
    <location>
        <begin position="377"/>
        <end position="387"/>
    </location>
</feature>
<comment type="caution">
    <text evidence="3">The sequence shown here is derived from an EMBL/GenBank/DDBJ whole genome shotgun (WGS) entry which is preliminary data.</text>
</comment>
<feature type="region of interest" description="Disordered" evidence="2">
    <location>
        <begin position="203"/>
        <end position="298"/>
    </location>
</feature>
<organism evidence="3 4">
    <name type="scientific">Ranatra chinensis</name>
    <dbReference type="NCBI Taxonomy" id="642074"/>
    <lineage>
        <taxon>Eukaryota</taxon>
        <taxon>Metazoa</taxon>
        <taxon>Ecdysozoa</taxon>
        <taxon>Arthropoda</taxon>
        <taxon>Hexapoda</taxon>
        <taxon>Insecta</taxon>
        <taxon>Pterygota</taxon>
        <taxon>Neoptera</taxon>
        <taxon>Paraneoptera</taxon>
        <taxon>Hemiptera</taxon>
        <taxon>Heteroptera</taxon>
        <taxon>Panheteroptera</taxon>
        <taxon>Nepomorpha</taxon>
        <taxon>Nepidae</taxon>
        <taxon>Ranatrinae</taxon>
        <taxon>Ranatra</taxon>
    </lineage>
</organism>
<feature type="compositionally biased region" description="Basic and acidic residues" evidence="2">
    <location>
        <begin position="858"/>
        <end position="873"/>
    </location>
</feature>
<feature type="region of interest" description="Disordered" evidence="2">
    <location>
        <begin position="377"/>
        <end position="434"/>
    </location>
</feature>
<reference evidence="3 4" key="1">
    <citation type="submission" date="2024-07" db="EMBL/GenBank/DDBJ databases">
        <title>Chromosome-level genome assembly of the water stick insect Ranatra chinensis (Heteroptera: Nepidae).</title>
        <authorList>
            <person name="Liu X."/>
        </authorList>
    </citation>
    <scope>NUCLEOTIDE SEQUENCE [LARGE SCALE GENOMIC DNA]</scope>
    <source>
        <strain evidence="3">Cailab_2021Rc</strain>
        <tissue evidence="3">Muscle</tissue>
    </source>
</reference>
<dbReference type="EMBL" id="JBFDAA010000020">
    <property type="protein sequence ID" value="KAL1115388.1"/>
    <property type="molecule type" value="Genomic_DNA"/>
</dbReference>
<feature type="region of interest" description="Disordered" evidence="2">
    <location>
        <begin position="24"/>
        <end position="94"/>
    </location>
</feature>
<evidence type="ECO:0000313" key="3">
    <source>
        <dbReference type="EMBL" id="KAL1115388.1"/>
    </source>
</evidence>
<feature type="region of interest" description="Disordered" evidence="2">
    <location>
        <begin position="854"/>
        <end position="873"/>
    </location>
</feature>
<keyword evidence="1" id="KW-0175">Coiled coil</keyword>
<keyword evidence="4" id="KW-1185">Reference proteome</keyword>
<feature type="compositionally biased region" description="Basic and acidic residues" evidence="2">
    <location>
        <begin position="77"/>
        <end position="94"/>
    </location>
</feature>
<feature type="compositionally biased region" description="Polar residues" evidence="2">
    <location>
        <begin position="262"/>
        <end position="279"/>
    </location>
</feature>
<sequence length="1119" mass="123780">MDHSQRAFEGKLCRSVTRVLVGSRPNVGQMEVPGSNVKGTAPKAQRKSAPANDGSSSASPKPKKSGQKVCSQQASQRKSDELRPKNRKDFTFGDRKAEEIRIRNKELRERLNRIKQRKPPSYKQCGKVQPLLHAPLQLYVLGINQPRRAFHWCGRQPLFLASPGYYPEGTQLGRDGLPMDAINLGKMCRGLSERQESNQVEIADFPPDDDTNGVEVDQISPTADGGCPLSRTEEDSIGGSRSLRDEKEHEGEANTRPEHEGTSSSNPKVDGTNLHTPPASQHGEKMELPNGNKNNSSTRTLDELFAKVNDVEGKLGTLLGNRRHSTIENQVEIIPAALPPNGVSTGVDFNKITPAVNSVCPQCRTIEQNMFSEGRSLGKEKEHEGEATRANSSPEYQGKTLPKPSYYQIDGSSSAPPHHTGIGPNTYASPAPQCRKEEELPISENSILSYIVSAVDEFDSKYKYWSDQVREGKTLSNTQCYCVAIGNLLPLICPSVYTSFDHTVPLRKKTKRWSSSSIWATLLSRRNYCGGSYIRFGRFHLLTDLAVLSPEPMEGTLYRADIRDTKMPYRMAGESQNWAGHQDLFGKSQSLRKEEHEGGAKGAYGSPHYQARTLLEPANTLNGSGSSAPPYHTKISEEELLPNENSVWIYIIKGFNGCKAFYRYCKEVWNKAREIIHPLINTGVRTLLGPSNPHYDGNSSAPPDRRMKFCGEDLPPNEKLILTSIITAFDDCNAKYRYCSELLDKVQEIIPILNTESAVPHGHSNRFQKPEVTMKRKDSPLNEEVSNDLELDVSAGLYSRSNDKNSITYVDAVKYGDAKKGGNIGLKEEVSNVQDSAALAESRDGGSTADAAISSLNTERHGGSKKGKDIPSNDEVSKLISHKSNEFELDAPAGSCRRSTSVGNSISSVNAEASARMSTRAVRKSVGGTSLYGQPGLRSKTQVEIRKNVKKYTFDERKLEELKNNNKSLAQRLKSIKERKSPLSWRSWDMECQQRPVTREHNVLTYLVAVSLKISASTAMGGTAPGRRLSVSRSMIEFHRIWLEISTRREPPCPSEGGRYYVTIAHIHWSATPLLYLLVVVTALVLAYPECRPPQQTAGETGETPTNDALLCFTALDDA</sequence>
<dbReference type="AlphaFoldDB" id="A0ABD0XW39"/>
<accession>A0ABD0XW39</accession>
<evidence type="ECO:0000313" key="4">
    <source>
        <dbReference type="Proteomes" id="UP001558652"/>
    </source>
</evidence>
<evidence type="ECO:0000256" key="1">
    <source>
        <dbReference type="SAM" id="Coils"/>
    </source>
</evidence>
<feature type="compositionally biased region" description="Basic and acidic residues" evidence="2">
    <location>
        <begin position="242"/>
        <end position="261"/>
    </location>
</feature>
<gene>
    <name evidence="3" type="ORF">AAG570_007418</name>
</gene>
<name>A0ABD0XW39_9HEMI</name>